<keyword evidence="5" id="KW-1133">Transmembrane helix</keyword>
<dbReference type="SUPFAM" id="SSF56801">
    <property type="entry name" value="Acetyl-CoA synthetase-like"/>
    <property type="match status" value="1"/>
</dbReference>
<evidence type="ECO:0000313" key="9">
    <source>
        <dbReference type="WBParaSite" id="OFLC_0000584301-mRNA-1"/>
    </source>
</evidence>
<evidence type="ECO:0000256" key="2">
    <source>
        <dbReference type="ARBA" id="ARBA00006432"/>
    </source>
</evidence>
<dbReference type="STRING" id="387005.A0A183HED2"/>
<evidence type="ECO:0000313" key="8">
    <source>
        <dbReference type="Proteomes" id="UP000267606"/>
    </source>
</evidence>
<keyword evidence="3" id="KW-0436">Ligase</keyword>
<name>A0A183HED2_9BILA</name>
<sequence>MRNALIRIGIQHGDIVGTYLGNSSDFIAFTLAAIGIGAILVPLNPAYKTYEIEKYFKKASVKWILTEEKLFEKIRHLKKENIEAKIIILDSTEETLLYYSLQSYLSKNNSFWTNEVINDFQNKPVQEHNEAIIFFSSGTTGLPKGVILNHNTLIANVELVRKTQGIKCGKYEMVSLSGTDVVYGVLPYFHAGGLLTLFGLLGLGVTTALLVPPVLKFLAVTPNLNPEAFHSLKYLFVGSAHVKKSLIETVKRRLPKTKIIQCELSSFFFLNFLKIYCFSNF</sequence>
<keyword evidence="8" id="KW-1185">Reference proteome</keyword>
<protein>
    <submittedName>
        <fullName evidence="9">AMP-binding domain-containing protein</fullName>
    </submittedName>
</protein>
<reference evidence="7 8" key="2">
    <citation type="submission" date="2018-11" db="EMBL/GenBank/DDBJ databases">
        <authorList>
            <consortium name="Pathogen Informatics"/>
        </authorList>
    </citation>
    <scope>NUCLEOTIDE SEQUENCE [LARGE SCALE GENOMIC DNA]</scope>
</reference>
<dbReference type="Proteomes" id="UP000267606">
    <property type="component" value="Unassembled WGS sequence"/>
</dbReference>
<evidence type="ECO:0000259" key="6">
    <source>
        <dbReference type="Pfam" id="PF00501"/>
    </source>
</evidence>
<dbReference type="GO" id="GO:0016405">
    <property type="term" value="F:CoA-ligase activity"/>
    <property type="evidence" value="ECO:0007669"/>
    <property type="project" value="TreeGrafter"/>
</dbReference>
<keyword evidence="5" id="KW-0812">Transmembrane</keyword>
<keyword evidence="4" id="KW-0576">Peroxisome</keyword>
<evidence type="ECO:0000256" key="1">
    <source>
        <dbReference type="ARBA" id="ARBA00004275"/>
    </source>
</evidence>
<dbReference type="PROSITE" id="PS00455">
    <property type="entry name" value="AMP_BINDING"/>
    <property type="match status" value="1"/>
</dbReference>
<dbReference type="Gene3D" id="3.40.50.980">
    <property type="match status" value="3"/>
</dbReference>
<dbReference type="AlphaFoldDB" id="A0A183HED2"/>
<organism evidence="9">
    <name type="scientific">Onchocerca flexuosa</name>
    <dbReference type="NCBI Taxonomy" id="387005"/>
    <lineage>
        <taxon>Eukaryota</taxon>
        <taxon>Metazoa</taxon>
        <taxon>Ecdysozoa</taxon>
        <taxon>Nematoda</taxon>
        <taxon>Chromadorea</taxon>
        <taxon>Rhabditida</taxon>
        <taxon>Spirurina</taxon>
        <taxon>Spiruromorpha</taxon>
        <taxon>Filarioidea</taxon>
        <taxon>Onchocercidae</taxon>
        <taxon>Onchocerca</taxon>
    </lineage>
</organism>
<comment type="similarity">
    <text evidence="2">Belongs to the ATP-dependent AMP-binding enzyme family.</text>
</comment>
<dbReference type="InterPro" id="IPR000873">
    <property type="entry name" value="AMP-dep_synth/lig_dom"/>
</dbReference>
<reference evidence="9" key="1">
    <citation type="submission" date="2016-06" db="UniProtKB">
        <authorList>
            <consortium name="WormBaseParasite"/>
        </authorList>
    </citation>
    <scope>IDENTIFICATION</scope>
</reference>
<dbReference type="Pfam" id="PF00501">
    <property type="entry name" value="AMP-binding"/>
    <property type="match status" value="1"/>
</dbReference>
<evidence type="ECO:0000256" key="5">
    <source>
        <dbReference type="SAM" id="Phobius"/>
    </source>
</evidence>
<evidence type="ECO:0000313" key="7">
    <source>
        <dbReference type="EMBL" id="VDO44529.1"/>
    </source>
</evidence>
<feature type="transmembrane region" description="Helical" evidence="5">
    <location>
        <begin position="195"/>
        <end position="215"/>
    </location>
</feature>
<evidence type="ECO:0000256" key="3">
    <source>
        <dbReference type="ARBA" id="ARBA00022598"/>
    </source>
</evidence>
<feature type="domain" description="AMP-dependent synthetase/ligase" evidence="6">
    <location>
        <begin position="3"/>
        <end position="209"/>
    </location>
</feature>
<proteinExistence type="inferred from homology"/>
<dbReference type="PANTHER" id="PTHR24096:SF149">
    <property type="entry name" value="AMP-BINDING DOMAIN-CONTAINING PROTEIN-RELATED"/>
    <property type="match status" value="1"/>
</dbReference>
<dbReference type="PANTHER" id="PTHR24096">
    <property type="entry name" value="LONG-CHAIN-FATTY-ACID--COA LIGASE"/>
    <property type="match status" value="1"/>
</dbReference>
<comment type="subcellular location">
    <subcellularLocation>
        <location evidence="1">Peroxisome</location>
    </subcellularLocation>
</comment>
<dbReference type="GO" id="GO:0005777">
    <property type="term" value="C:peroxisome"/>
    <property type="evidence" value="ECO:0007669"/>
    <property type="project" value="UniProtKB-SubCell"/>
</dbReference>
<feature type="transmembrane region" description="Helical" evidence="5">
    <location>
        <begin position="26"/>
        <end position="47"/>
    </location>
</feature>
<evidence type="ECO:0000256" key="4">
    <source>
        <dbReference type="ARBA" id="ARBA00023140"/>
    </source>
</evidence>
<dbReference type="EMBL" id="UZAJ01005249">
    <property type="protein sequence ID" value="VDO44529.1"/>
    <property type="molecule type" value="Genomic_DNA"/>
</dbReference>
<keyword evidence="5" id="KW-0472">Membrane</keyword>
<dbReference type="WBParaSite" id="OFLC_0000584301-mRNA-1">
    <property type="protein sequence ID" value="OFLC_0000584301-mRNA-1"/>
    <property type="gene ID" value="OFLC_0000584301"/>
</dbReference>
<dbReference type="InterPro" id="IPR020845">
    <property type="entry name" value="AMP-binding_CS"/>
</dbReference>
<accession>A0A183HED2</accession>
<gene>
    <name evidence="7" type="ORF">OFLC_LOCUS5844</name>
</gene>